<gene>
    <name evidence="2" type="ORF">DES45_10370</name>
</gene>
<dbReference type="Proteomes" id="UP000254925">
    <property type="component" value="Unassembled WGS sequence"/>
</dbReference>
<keyword evidence="3" id="KW-1185">Reference proteome</keyword>
<comment type="caution">
    <text evidence="2">The sequence shown here is derived from an EMBL/GenBank/DDBJ whole genome shotgun (WGS) entry which is preliminary data.</text>
</comment>
<protein>
    <submittedName>
        <fullName evidence="2">Uncharacterized protein DUF2842</fullName>
    </submittedName>
</protein>
<accession>A0A370HNL6</accession>
<keyword evidence="1" id="KW-0472">Membrane</keyword>
<name>A0A370HNL6_9HYPH</name>
<reference evidence="2 3" key="1">
    <citation type="submission" date="2018-07" db="EMBL/GenBank/DDBJ databases">
        <title>Genomic Encyclopedia of Type Strains, Phase IV (KMG-IV): sequencing the most valuable type-strain genomes for metagenomic binning, comparative biology and taxonomic classification.</title>
        <authorList>
            <person name="Goeker M."/>
        </authorList>
    </citation>
    <scope>NUCLEOTIDE SEQUENCE [LARGE SCALE GENOMIC DNA]</scope>
    <source>
        <strain evidence="2 3">DSM 14364</strain>
    </source>
</reference>
<keyword evidence="1" id="KW-0812">Transmembrane</keyword>
<dbReference type="Pfam" id="PF11003">
    <property type="entry name" value="DUF2842"/>
    <property type="match status" value="1"/>
</dbReference>
<organism evidence="2 3">
    <name type="scientific">Microvirga subterranea</name>
    <dbReference type="NCBI Taxonomy" id="186651"/>
    <lineage>
        <taxon>Bacteria</taxon>
        <taxon>Pseudomonadati</taxon>
        <taxon>Pseudomonadota</taxon>
        <taxon>Alphaproteobacteria</taxon>
        <taxon>Hyphomicrobiales</taxon>
        <taxon>Methylobacteriaceae</taxon>
        <taxon>Microvirga</taxon>
    </lineage>
</organism>
<sequence length="69" mass="7641">MGMGTRKLVGTVVMLVFIGFYALFAMAVAEGRIRDASTAVQTIVYIVLGLIWVVPMLPLIRWMNKPDKA</sequence>
<evidence type="ECO:0000256" key="1">
    <source>
        <dbReference type="SAM" id="Phobius"/>
    </source>
</evidence>
<feature type="transmembrane region" description="Helical" evidence="1">
    <location>
        <begin position="12"/>
        <end position="33"/>
    </location>
</feature>
<evidence type="ECO:0000313" key="2">
    <source>
        <dbReference type="EMBL" id="RDI59815.1"/>
    </source>
</evidence>
<dbReference type="AlphaFoldDB" id="A0A370HNL6"/>
<dbReference type="InterPro" id="IPR021265">
    <property type="entry name" value="DUF2842"/>
</dbReference>
<evidence type="ECO:0000313" key="3">
    <source>
        <dbReference type="Proteomes" id="UP000254925"/>
    </source>
</evidence>
<keyword evidence="1" id="KW-1133">Transmembrane helix</keyword>
<dbReference type="EMBL" id="QQBB01000003">
    <property type="protein sequence ID" value="RDI59815.1"/>
    <property type="molecule type" value="Genomic_DNA"/>
</dbReference>
<proteinExistence type="predicted"/>
<feature type="transmembrane region" description="Helical" evidence="1">
    <location>
        <begin position="39"/>
        <end position="60"/>
    </location>
</feature>
<dbReference type="OrthoDB" id="7510023at2"/>